<evidence type="ECO:0000313" key="3">
    <source>
        <dbReference type="EnsemblMetazoa" id="CJA04970.1"/>
    </source>
</evidence>
<dbReference type="SUPFAM" id="SSF52058">
    <property type="entry name" value="L domain-like"/>
    <property type="match status" value="1"/>
</dbReference>
<keyword evidence="1" id="KW-1133">Transmembrane helix</keyword>
<dbReference type="EnsemblMetazoa" id="CJA04970.1">
    <property type="protein sequence ID" value="CJA04970.1"/>
    <property type="gene ID" value="WBGene00124175"/>
</dbReference>
<proteinExistence type="predicted"/>
<accession>A0A8R1HMS5</accession>
<dbReference type="Gene3D" id="3.80.20.20">
    <property type="entry name" value="Receptor L-domain"/>
    <property type="match status" value="1"/>
</dbReference>
<keyword evidence="1" id="KW-0812">Transmembrane</keyword>
<keyword evidence="4" id="KW-1185">Reference proteome</keyword>
<evidence type="ECO:0000256" key="2">
    <source>
        <dbReference type="SAM" id="SignalP"/>
    </source>
</evidence>
<dbReference type="AlphaFoldDB" id="A0A8R1HMS5"/>
<reference evidence="3" key="2">
    <citation type="submission" date="2022-06" db="UniProtKB">
        <authorList>
            <consortium name="EnsemblMetazoa"/>
        </authorList>
    </citation>
    <scope>IDENTIFICATION</scope>
    <source>
        <strain evidence="3">DF5081</strain>
    </source>
</reference>
<evidence type="ECO:0000313" key="4">
    <source>
        <dbReference type="Proteomes" id="UP000005237"/>
    </source>
</evidence>
<dbReference type="Proteomes" id="UP000005237">
    <property type="component" value="Unassembled WGS sequence"/>
</dbReference>
<sequence length="221" mass="25344">MARISIVLLLVILSQLAIIVDAQRPRSRHLYRCTNQQLNEARIKLNKTKLQWPSFCKVFQGTLVLNLVDLNTADFRELKRIEGRLVVVGTRLVKMPYMPRLTKIMAFTGGPGLVILNNPLLRDLRGLTHWSRQLFVGETKMPVMISGNPYLDTVNYPRMFHRPYAPVSCEKRLSPQYDAEFAEGKSLMSVIIIFVIIVTVFLYPLSMGNTNVYFAPGYHKF</sequence>
<organism evidence="3 4">
    <name type="scientific">Caenorhabditis japonica</name>
    <dbReference type="NCBI Taxonomy" id="281687"/>
    <lineage>
        <taxon>Eukaryota</taxon>
        <taxon>Metazoa</taxon>
        <taxon>Ecdysozoa</taxon>
        <taxon>Nematoda</taxon>
        <taxon>Chromadorea</taxon>
        <taxon>Rhabditida</taxon>
        <taxon>Rhabditina</taxon>
        <taxon>Rhabditomorpha</taxon>
        <taxon>Rhabditoidea</taxon>
        <taxon>Rhabditidae</taxon>
        <taxon>Peloderinae</taxon>
        <taxon>Caenorhabditis</taxon>
    </lineage>
</organism>
<evidence type="ECO:0000256" key="1">
    <source>
        <dbReference type="SAM" id="Phobius"/>
    </source>
</evidence>
<keyword evidence="1" id="KW-0472">Membrane</keyword>
<dbReference type="OMA" id="WPEWCEE"/>
<feature type="transmembrane region" description="Helical" evidence="1">
    <location>
        <begin position="186"/>
        <end position="205"/>
    </location>
</feature>
<protein>
    <submittedName>
        <fullName evidence="3">Recep_L_domain domain-containing protein</fullName>
    </submittedName>
</protein>
<name>A0A8R1HMS5_CAEJA</name>
<feature type="signal peptide" evidence="2">
    <location>
        <begin position="1"/>
        <end position="22"/>
    </location>
</feature>
<reference evidence="4" key="1">
    <citation type="submission" date="2010-08" db="EMBL/GenBank/DDBJ databases">
        <authorList>
            <consortium name="Caenorhabditis japonica Sequencing Consortium"/>
            <person name="Wilson R.K."/>
        </authorList>
    </citation>
    <scope>NUCLEOTIDE SEQUENCE [LARGE SCALE GENOMIC DNA]</scope>
    <source>
        <strain evidence="4">DF5081</strain>
    </source>
</reference>
<keyword evidence="2" id="KW-0732">Signal</keyword>
<dbReference type="InterPro" id="IPR036941">
    <property type="entry name" value="Rcpt_L-dom_sf"/>
</dbReference>
<feature type="chain" id="PRO_5035891877" evidence="2">
    <location>
        <begin position="23"/>
        <end position="221"/>
    </location>
</feature>